<dbReference type="GO" id="GO:0030430">
    <property type="term" value="C:host cell cytoplasm"/>
    <property type="evidence" value="ECO:0007669"/>
    <property type="project" value="UniProtKB-SubCell"/>
</dbReference>
<sequence>MKGIVATIPDISLENLVLPVNLLAAEESLSPDIEAEVEPANPYRVDTSCGNCKRGVRLFFVATSASIRTLHLLLLEELPVICLACSREICQHGRR</sequence>
<keyword evidence="16 18" id="KW-0899">Viral immunoevasion</keyword>
<dbReference type="KEGG" id="vg:16836478"/>
<evidence type="ECO:0000256" key="10">
    <source>
        <dbReference type="ARBA" id="ARBA00023015"/>
    </source>
</evidence>
<evidence type="ECO:0000256" key="12">
    <source>
        <dbReference type="ARBA" id="ARBA00023159"/>
    </source>
</evidence>
<comment type="function">
    <text evidence="18">Plays a role in viral genome replication by driving entry of quiescent cells into the cell cycle. Stimulation of progression from G1 to S phase allows the virus to efficiently use the cellular DNA replicating machinery to achieve viral genome replication. E7 protein has both transforming and trans-activating activities. Induces the disassembly of the E2F1 transcription factor from RB1, with subsequent transcriptional activation of E2F1-regulated S-phase genes. Interferes with host histone deacetylation mediated by HDAC1 and HDAC2, leading to transcription activation. Plays also a role in the inhibition of both antiviral and antiproliferative functions of host interferon alpha. Interaction with host TMEM173/STING impairs the ability of TMEM173/STING to sense cytosolic DNA and promote the production of type I interferon (IFN-alpha and IFN-beta).</text>
</comment>
<evidence type="ECO:0000256" key="16">
    <source>
        <dbReference type="ARBA" id="ARBA00023280"/>
    </source>
</evidence>
<dbReference type="PIRSF" id="PIRSF003407">
    <property type="entry name" value="Papvi_E7"/>
    <property type="match status" value="1"/>
</dbReference>
<accession>S6FMR7</accession>
<dbReference type="GO" id="GO:0003677">
    <property type="term" value="F:DNA binding"/>
    <property type="evidence" value="ECO:0007669"/>
    <property type="project" value="UniProtKB-UniRule"/>
</dbReference>
<dbReference type="Gene3D" id="3.30.160.330">
    <property type="match status" value="1"/>
</dbReference>
<feature type="short sequence motif" description="Nuclear export signal" evidence="18">
    <location>
        <begin position="67"/>
        <end position="75"/>
    </location>
</feature>
<keyword evidence="5 18" id="KW-1090">Inhibition of host innate immune response by virus</keyword>
<dbReference type="GO" id="GO:0003700">
    <property type="term" value="F:DNA-binding transcription factor activity"/>
    <property type="evidence" value="ECO:0007669"/>
    <property type="project" value="UniProtKB-UniRule"/>
</dbReference>
<evidence type="ECO:0000256" key="1">
    <source>
        <dbReference type="ARBA" id="ARBA00022504"/>
    </source>
</evidence>
<keyword evidence="4 18" id="KW-0945">Host-virus interaction</keyword>
<keyword evidence="12 18" id="KW-0010">Activator</keyword>
<feature type="zinc finger region" evidence="18">
    <location>
        <begin position="49"/>
        <end position="85"/>
    </location>
</feature>
<dbReference type="GO" id="GO:0039502">
    <property type="term" value="P:symbiont-mediated suppression of host type I interferon-mediated signaling pathway"/>
    <property type="evidence" value="ECO:0007669"/>
    <property type="project" value="UniProtKB-UniRule"/>
</dbReference>
<evidence type="ECO:0000256" key="11">
    <source>
        <dbReference type="ARBA" id="ARBA00023125"/>
    </source>
</evidence>
<evidence type="ECO:0000256" key="17">
    <source>
        <dbReference type="ARBA" id="ARBA00023309"/>
    </source>
</evidence>
<dbReference type="RefSeq" id="YP_008433327.1">
    <property type="nucleotide sequence ID" value="NC_022095.1"/>
</dbReference>
<comment type="function">
    <text evidence="19">E7 protein has both transforming and trans-activating activities.</text>
</comment>
<comment type="subunit">
    <text evidence="18">Homodimer. Homooligomer. Interacts with host RB1; this interaction induces dissociation of RB1-E2F1 complex thereby disrupting RB1 activity. Interacts with host EP300; this interaction represses EP300 transcriptional activity. Interacts with protein E2; this interaction inhibits E7 oncogenic activity. Interacts with host TMEM173/STING; this interaction impairs the ability of TMEM173/STING to sense cytosolic DNA and promote the production of type I interferon (IFN-alpha and IFN-beta).</text>
</comment>
<evidence type="ECO:0000256" key="13">
    <source>
        <dbReference type="ARBA" id="ARBA00023163"/>
    </source>
</evidence>
<comment type="similarity">
    <text evidence="18 19">Belongs to the papillomaviridae E7 protein family.</text>
</comment>
<comment type="caution">
    <text evidence="18">Lacks conserved residue(s) required for the propagation of feature annotation.</text>
</comment>
<dbReference type="HAMAP" id="MF_04004">
    <property type="entry name" value="PPV_E7"/>
    <property type="match status" value="1"/>
</dbReference>
<comment type="domain">
    <text evidence="18">The E7 terminal domain is an intrinsically disordered domain, whose flexibility and conformational transitions confer target adaptability to the oncoprotein. It allows adaptation to a variety of protein targets and exposes the PEST degradation sequence that regulates its turnover in the cell.</text>
</comment>
<dbReference type="OrthoDB" id="28045at10239"/>
<keyword evidence="9 18" id="KW-0862">Zinc</keyword>
<keyword evidence="10 18" id="KW-0805">Transcription regulation</keyword>
<reference evidence="20 21" key="1">
    <citation type="submission" date="2013-07" db="EMBL/GenBank/DDBJ databases">
        <title>Novel human papillomavirus causing verruca vulgaris.</title>
        <authorList>
            <person name="Kocjan B.J."/>
            <person name="Hosnjak L."/>
            <person name="Poljak M."/>
        </authorList>
    </citation>
    <scope>NUCLEOTIDE SEQUENCE [LARGE SCALE GENOMIC DNA]</scope>
    <source>
        <strain evidence="20">SIBX16</strain>
    </source>
</reference>
<evidence type="ECO:0000256" key="18">
    <source>
        <dbReference type="HAMAP-Rule" id="MF_04004"/>
    </source>
</evidence>
<dbReference type="GO" id="GO:0008270">
    <property type="term" value="F:zinc ion binding"/>
    <property type="evidence" value="ECO:0007669"/>
    <property type="project" value="UniProtKB-KW"/>
</dbReference>
<dbReference type="Proteomes" id="UP000099010">
    <property type="component" value="Segment"/>
</dbReference>
<evidence type="ECO:0000256" key="9">
    <source>
        <dbReference type="ARBA" id="ARBA00022833"/>
    </source>
</evidence>
<keyword evidence="7 18" id="KW-0863">Zinc-finger</keyword>
<keyword evidence="17 18" id="KW-1078">G1/S host cell cycle checkpoint dysregulation by virus</keyword>
<evidence type="ECO:0000256" key="15">
    <source>
        <dbReference type="ARBA" id="ARBA00023258"/>
    </source>
</evidence>
<dbReference type="GO" id="GO:0039645">
    <property type="term" value="P:symbiont-mediated perturbation of host cell cycle G1/S transition checkpoint"/>
    <property type="evidence" value="ECO:0007669"/>
    <property type="project" value="UniProtKB-UniRule"/>
</dbReference>
<keyword evidence="1 18" id="KW-1121">Modulation of host cell cycle by virus</keyword>
<evidence type="ECO:0000313" key="21">
    <source>
        <dbReference type="Proteomes" id="UP000099010"/>
    </source>
</evidence>
<keyword evidence="11 18" id="KW-0238">DNA-binding</keyword>
<evidence type="ECO:0000256" key="19">
    <source>
        <dbReference type="PIRNR" id="PIRNR003407"/>
    </source>
</evidence>
<evidence type="ECO:0000256" key="6">
    <source>
        <dbReference type="ARBA" id="ARBA00022723"/>
    </source>
</evidence>
<organism evidence="20 21">
    <name type="scientific">Human papillomavirus 179</name>
    <dbReference type="NCBI Taxonomy" id="1472342"/>
    <lineage>
        <taxon>Viruses</taxon>
        <taxon>Monodnaviria</taxon>
        <taxon>Shotokuvirae</taxon>
        <taxon>Cossaviricota</taxon>
        <taxon>Papovaviricetes</taxon>
        <taxon>Zurhausenvirales</taxon>
        <taxon>Papillomaviridae</taxon>
        <taxon>Firstpapillomavirinae</taxon>
        <taxon>Gammapapillomavirus</taxon>
        <taxon>Gammapapillomavirus 15</taxon>
    </lineage>
</organism>
<keyword evidence="6 18" id="KW-0479">Metal-binding</keyword>
<keyword evidence="13 18" id="KW-0804">Transcription</keyword>
<evidence type="ECO:0000313" key="20">
    <source>
        <dbReference type="EMBL" id="CDG41969.1"/>
    </source>
</evidence>
<dbReference type="EMBL" id="HG421739">
    <property type="protein sequence ID" value="CDG41969.1"/>
    <property type="molecule type" value="Genomic_DNA"/>
</dbReference>
<evidence type="ECO:0000256" key="8">
    <source>
        <dbReference type="ARBA" id="ARBA00022830"/>
    </source>
</evidence>
<evidence type="ECO:0000256" key="7">
    <source>
        <dbReference type="ARBA" id="ARBA00022771"/>
    </source>
</evidence>
<dbReference type="GO" id="GO:0042025">
    <property type="term" value="C:host cell nucleus"/>
    <property type="evidence" value="ECO:0007669"/>
    <property type="project" value="UniProtKB-SubCell"/>
</dbReference>
<dbReference type="Pfam" id="PF00527">
    <property type="entry name" value="E7"/>
    <property type="match status" value="1"/>
</dbReference>
<keyword evidence="14 18" id="KW-1035">Host cytoplasm</keyword>
<keyword evidence="8 18" id="KW-1114">Inhibition of host interferon signaling pathway by virus</keyword>
<dbReference type="SUPFAM" id="SSF161234">
    <property type="entry name" value="E7 C-terminal domain-like"/>
    <property type="match status" value="1"/>
</dbReference>
<evidence type="ECO:0000256" key="3">
    <source>
        <dbReference type="ARBA" id="ARBA00022562"/>
    </source>
</evidence>
<dbReference type="GO" id="GO:0006351">
    <property type="term" value="P:DNA-templated transcription"/>
    <property type="evidence" value="ECO:0007669"/>
    <property type="project" value="UniProtKB-UniRule"/>
</dbReference>
<dbReference type="GeneID" id="16836478"/>
<dbReference type="GO" id="GO:0019904">
    <property type="term" value="F:protein domain specific binding"/>
    <property type="evidence" value="ECO:0007669"/>
    <property type="project" value="UniProtKB-UniRule"/>
</dbReference>
<keyword evidence="3 18" id="KW-1048">Host nucleus</keyword>
<evidence type="ECO:0000256" key="14">
    <source>
        <dbReference type="ARBA" id="ARBA00023200"/>
    </source>
</evidence>
<dbReference type="GO" id="GO:0052170">
    <property type="term" value="P:symbiont-mediated suppression of host innate immune response"/>
    <property type="evidence" value="ECO:0007669"/>
    <property type="project" value="UniProtKB-KW"/>
</dbReference>
<keyword evidence="15" id="KW-0922">Interferon antiviral system evasion</keyword>
<evidence type="ECO:0000256" key="4">
    <source>
        <dbReference type="ARBA" id="ARBA00022581"/>
    </source>
</evidence>
<comment type="PTM">
    <text evidence="18">Highly phosphorylated.</text>
</comment>
<keyword evidence="2 18" id="KW-0244">Early protein</keyword>
<proteinExistence type="inferred from homology"/>
<name>S6FMR7_9PAPI</name>
<gene>
    <name evidence="18 20" type="primary">E7</name>
</gene>
<evidence type="ECO:0000256" key="5">
    <source>
        <dbReference type="ARBA" id="ARBA00022632"/>
    </source>
</evidence>
<comment type="subcellular location">
    <subcellularLocation>
        <location evidence="18">Host cytoplasm</location>
    </subcellularLocation>
    <subcellularLocation>
        <location evidence="18">Host nucleus</location>
    </subcellularLocation>
    <text evidence="18">Predominantly found in the host nucleus.</text>
</comment>
<evidence type="ECO:0000256" key="2">
    <source>
        <dbReference type="ARBA" id="ARBA00022518"/>
    </source>
</evidence>
<protein>
    <recommendedName>
        <fullName evidence="18 19">Protein E7</fullName>
    </recommendedName>
</protein>
<dbReference type="InterPro" id="IPR000148">
    <property type="entry name" value="Papilloma_E7"/>
</dbReference>